<keyword evidence="2" id="KW-1185">Reference proteome</keyword>
<organism evidence="1 2">
    <name type="scientific">Aristaeella hokkaidonensis</name>
    <dbReference type="NCBI Taxonomy" id="3046382"/>
    <lineage>
        <taxon>Bacteria</taxon>
        <taxon>Bacillati</taxon>
        <taxon>Bacillota</taxon>
        <taxon>Clostridia</taxon>
        <taxon>Eubacteriales</taxon>
        <taxon>Aristaeellaceae</taxon>
        <taxon>Aristaeella</taxon>
    </lineage>
</organism>
<evidence type="ECO:0000313" key="2">
    <source>
        <dbReference type="Proteomes" id="UP000682782"/>
    </source>
</evidence>
<accession>A0AC61MY51</accession>
<dbReference type="Proteomes" id="UP000682782">
    <property type="component" value="Chromosome"/>
</dbReference>
<evidence type="ECO:0000313" key="1">
    <source>
        <dbReference type="EMBL" id="QUC67989.1"/>
    </source>
</evidence>
<sequence length="335" mass="36041">MAQTNDIAIDLGTSNVIIYMKGKGIVFREPCVVAVDRETNNIIAFGLEAYRMIGRTPANVNIIRPLAQGEMLDFELTSAILRFFVTSVIGKHIIARPRAVMAVPSGVKDMEKKALISSMFEAGIRRTQLMDKNIAAALGAQLNFLGSYGSLVVDISAGCTDLAVLYNSSVSVISSVHIGGDHFDDAIIRYLRKKYNMLIGERTAEQIKITLGGAVRRDPVVVMDITGRNLISGLPKTMSIDSDEIYEAMLDQVNELIEAVQVVVERTPPQLASDIFDSGVTLTGGGALIYGLAEAIGDALNIPCQVAPDARDCVVLGCARVLTDPSGMRHLLANS</sequence>
<gene>
    <name evidence="1" type="ORF">JYE49_04640</name>
</gene>
<protein>
    <submittedName>
        <fullName evidence="1">Rod shape-determining protein</fullName>
    </submittedName>
</protein>
<proteinExistence type="predicted"/>
<name>A0AC61MY51_9FIRM</name>
<reference evidence="1" key="1">
    <citation type="submission" date="2021-01" db="EMBL/GenBank/DDBJ databases">
        <title>Complete genome sequence of Clostridiales bacterium R-7.</title>
        <authorList>
            <person name="Mahoney-Kurpe S.C."/>
            <person name="Palevich N."/>
            <person name="Koike S."/>
            <person name="Moon C.D."/>
            <person name="Attwood G.T."/>
        </authorList>
    </citation>
    <scope>NUCLEOTIDE SEQUENCE</scope>
    <source>
        <strain evidence="1">R-7</strain>
    </source>
</reference>
<dbReference type="EMBL" id="CP068393">
    <property type="protein sequence ID" value="QUC67989.1"/>
    <property type="molecule type" value="Genomic_DNA"/>
</dbReference>